<evidence type="ECO:0000256" key="1">
    <source>
        <dbReference type="ARBA" id="ARBA00004781"/>
    </source>
</evidence>
<evidence type="ECO:0000313" key="8">
    <source>
        <dbReference type="EMBL" id="MDN3686651.1"/>
    </source>
</evidence>
<evidence type="ECO:0000256" key="2">
    <source>
        <dbReference type="ARBA" id="ARBA00010944"/>
    </source>
</evidence>
<dbReference type="Pfam" id="PF04321">
    <property type="entry name" value="RmlD_sub_bind"/>
    <property type="match status" value="1"/>
</dbReference>
<evidence type="ECO:0000256" key="4">
    <source>
        <dbReference type="ARBA" id="ARBA00017099"/>
    </source>
</evidence>
<dbReference type="InterPro" id="IPR005913">
    <property type="entry name" value="dTDP_dehydrorham_reduct"/>
</dbReference>
<evidence type="ECO:0000313" key="9">
    <source>
        <dbReference type="Proteomes" id="UP001236663"/>
    </source>
</evidence>
<evidence type="ECO:0000256" key="5">
    <source>
        <dbReference type="ARBA" id="ARBA00048200"/>
    </source>
</evidence>
<comment type="similarity">
    <text evidence="2 6">Belongs to the dTDP-4-dehydrorhamnose reductase family.</text>
</comment>
<accession>A0ABT8C1P0</accession>
<gene>
    <name evidence="8" type="ORF">QWZ15_02310</name>
</gene>
<dbReference type="RefSeq" id="WP_163384801.1">
    <property type="nucleotide sequence ID" value="NZ_JAUFQS010000003.1"/>
</dbReference>
<organism evidence="8 9">
    <name type="scientific">Cyclobacterium jeungdonense</name>
    <dbReference type="NCBI Taxonomy" id="708087"/>
    <lineage>
        <taxon>Bacteria</taxon>
        <taxon>Pseudomonadati</taxon>
        <taxon>Bacteroidota</taxon>
        <taxon>Cytophagia</taxon>
        <taxon>Cytophagales</taxon>
        <taxon>Cyclobacteriaceae</taxon>
        <taxon>Cyclobacterium</taxon>
    </lineage>
</organism>
<proteinExistence type="inferred from homology"/>
<comment type="pathway">
    <text evidence="1 6">Carbohydrate biosynthesis; dTDP-L-rhamnose biosynthesis.</text>
</comment>
<comment type="caution">
    <text evidence="8">The sequence shown here is derived from an EMBL/GenBank/DDBJ whole genome shotgun (WGS) entry which is preliminary data.</text>
</comment>
<keyword evidence="6" id="KW-0560">Oxidoreductase</keyword>
<dbReference type="InterPro" id="IPR029903">
    <property type="entry name" value="RmlD-like-bd"/>
</dbReference>
<comment type="function">
    <text evidence="6">Catalyzes the reduction of dTDP-6-deoxy-L-lyxo-4-hexulose to yield dTDP-L-rhamnose.</text>
</comment>
<keyword evidence="6" id="KW-0521">NADP</keyword>
<dbReference type="CDD" id="cd05254">
    <property type="entry name" value="dTDP_HR_like_SDR_e"/>
    <property type="match status" value="1"/>
</dbReference>
<dbReference type="PANTHER" id="PTHR10491:SF4">
    <property type="entry name" value="METHIONINE ADENOSYLTRANSFERASE 2 SUBUNIT BETA"/>
    <property type="match status" value="1"/>
</dbReference>
<dbReference type="PANTHER" id="PTHR10491">
    <property type="entry name" value="DTDP-4-DEHYDRORHAMNOSE REDUCTASE"/>
    <property type="match status" value="1"/>
</dbReference>
<dbReference type="InterPro" id="IPR036291">
    <property type="entry name" value="NAD(P)-bd_dom_sf"/>
</dbReference>
<comment type="catalytic activity">
    <reaction evidence="5">
        <text>dTDP-beta-L-rhamnose + NADP(+) = dTDP-4-dehydro-beta-L-rhamnose + NADPH + H(+)</text>
        <dbReference type="Rhea" id="RHEA:21796"/>
        <dbReference type="ChEBI" id="CHEBI:15378"/>
        <dbReference type="ChEBI" id="CHEBI:57510"/>
        <dbReference type="ChEBI" id="CHEBI:57783"/>
        <dbReference type="ChEBI" id="CHEBI:58349"/>
        <dbReference type="ChEBI" id="CHEBI:62830"/>
        <dbReference type="EC" id="1.1.1.133"/>
    </reaction>
</comment>
<protein>
    <recommendedName>
        <fullName evidence="4 6">dTDP-4-dehydrorhamnose reductase</fullName>
        <ecNumber evidence="3 6">1.1.1.133</ecNumber>
    </recommendedName>
</protein>
<reference evidence="9" key="1">
    <citation type="journal article" date="2019" name="Int. J. Syst. Evol. Microbiol.">
        <title>The Global Catalogue of Microorganisms (GCM) 10K type strain sequencing project: providing services to taxonomists for standard genome sequencing and annotation.</title>
        <authorList>
            <consortium name="The Broad Institute Genomics Platform"/>
            <consortium name="The Broad Institute Genome Sequencing Center for Infectious Disease"/>
            <person name="Wu L."/>
            <person name="Ma J."/>
        </authorList>
    </citation>
    <scope>NUCLEOTIDE SEQUENCE [LARGE SCALE GENOMIC DNA]</scope>
    <source>
        <strain evidence="9">CECT 7706</strain>
    </source>
</reference>
<evidence type="ECO:0000256" key="3">
    <source>
        <dbReference type="ARBA" id="ARBA00012929"/>
    </source>
</evidence>
<sequence length="315" mass="35437">MDINILKSKKPKVLITGANGLLGQKIVKKILIDGKYDAIATGRGPCRLPGEWEGYDFEQMDITNKKEVMEVFKIYSPQFVIHAASMTDVDRCEVNRHSCFEQNVTGTKHIINGSEACKSHLIFLSTDFIFDGKNGPYDEEDRPNPLNYYGKTKLETEKLVQNYPYNWTIVRTNLVYGTAHDMSRSNIILWVKKGLEQHKMLELVDDQFRTPTLAEDLAEGCLLIADKGATGIFNISGEELLTPYDMALMTAMFFGLDRKGIKKTDSSHFGQVAARPLRTGLIINKAKEILGFQPKSFEDGIGILAKQIKLADYKS</sequence>
<dbReference type="Gene3D" id="3.40.50.720">
    <property type="entry name" value="NAD(P)-binding Rossmann-like Domain"/>
    <property type="match status" value="1"/>
</dbReference>
<dbReference type="EMBL" id="JAUFQS010000003">
    <property type="protein sequence ID" value="MDN3686651.1"/>
    <property type="molecule type" value="Genomic_DNA"/>
</dbReference>
<name>A0ABT8C1P0_9BACT</name>
<keyword evidence="9" id="KW-1185">Reference proteome</keyword>
<feature type="domain" description="RmlD-like substrate binding" evidence="7">
    <location>
        <begin position="12"/>
        <end position="306"/>
    </location>
</feature>
<dbReference type="SUPFAM" id="SSF51735">
    <property type="entry name" value="NAD(P)-binding Rossmann-fold domains"/>
    <property type="match status" value="1"/>
</dbReference>
<evidence type="ECO:0000256" key="6">
    <source>
        <dbReference type="RuleBase" id="RU364082"/>
    </source>
</evidence>
<evidence type="ECO:0000259" key="7">
    <source>
        <dbReference type="Pfam" id="PF04321"/>
    </source>
</evidence>
<dbReference type="EC" id="1.1.1.133" evidence="3 6"/>
<dbReference type="Proteomes" id="UP001236663">
    <property type="component" value="Unassembled WGS sequence"/>
</dbReference>